<keyword evidence="1" id="KW-0808">Transferase</keyword>
<dbReference type="Gene3D" id="3.10.110.10">
    <property type="entry name" value="Ubiquitin Conjugating Enzyme"/>
    <property type="match status" value="1"/>
</dbReference>
<organism evidence="4 5">
    <name type="scientific">Megaselia scalaris</name>
    <name type="common">Humpbacked fly</name>
    <name type="synonym">Phora scalaris</name>
    <dbReference type="NCBI Taxonomy" id="36166"/>
    <lineage>
        <taxon>Eukaryota</taxon>
        <taxon>Metazoa</taxon>
        <taxon>Ecdysozoa</taxon>
        <taxon>Arthropoda</taxon>
        <taxon>Hexapoda</taxon>
        <taxon>Insecta</taxon>
        <taxon>Pterygota</taxon>
        <taxon>Neoptera</taxon>
        <taxon>Endopterygota</taxon>
        <taxon>Diptera</taxon>
        <taxon>Brachycera</taxon>
        <taxon>Muscomorpha</taxon>
        <taxon>Platypezoidea</taxon>
        <taxon>Phoridae</taxon>
        <taxon>Megaseliini</taxon>
        <taxon>Megaselia</taxon>
    </lineage>
</organism>
<evidence type="ECO:0000313" key="5">
    <source>
        <dbReference type="Proteomes" id="UP000015102"/>
    </source>
</evidence>
<dbReference type="HOGENOM" id="CLU_394465_0_0_1"/>
<evidence type="ECO:0000256" key="3">
    <source>
        <dbReference type="SAM" id="MobiDB-lite"/>
    </source>
</evidence>
<dbReference type="Proteomes" id="UP000015102">
    <property type="component" value="Unassembled WGS sequence"/>
</dbReference>
<dbReference type="STRING" id="36166.T1GTE1"/>
<evidence type="ECO:0000313" key="4">
    <source>
        <dbReference type="EnsemblMetazoa" id="MESCA006971-PA"/>
    </source>
</evidence>
<dbReference type="GO" id="GO:0004869">
    <property type="term" value="F:cysteine-type endopeptidase inhibitor activity"/>
    <property type="evidence" value="ECO:0007669"/>
    <property type="project" value="TreeGrafter"/>
</dbReference>
<evidence type="ECO:0000256" key="1">
    <source>
        <dbReference type="ARBA" id="ARBA00022679"/>
    </source>
</evidence>
<dbReference type="EMBL" id="CAQQ02170447">
    <property type="status" value="NOT_ANNOTATED_CDS"/>
    <property type="molecule type" value="Genomic_DNA"/>
</dbReference>
<name>T1GTE1_MEGSC</name>
<sequence>MNNLHLLSSPGDRFPPSTQHHRNPERTHGQANVSRSLRDKINILRVEGVSALERLGHDLQLTILLRPRVVVIRFKVIPVPKKGSCDFRPISFLSSPSKALENPTVFQTNAKNSLRLIVSDQPNILLSSDSTIAQILFALGEDPKQLSTPCLKLELVHKKSLPNIQTIIFEQKLTANMSPLLSPLQIFSSRGGLSLLAHYLPKVYLDSNINKPLNQSEKEKSPLSNDWVKVEQTDEIYEDLEDTLIEPSTKTQNITSVPQHSLAAFGLFLKLPAYSEVLLRDKIRAQCLLRLVLGVTGDGDGNDIYSLAIASSLPTLPFEVFRQLLDSTPLSTDDGILLRKMVIEVGALHLVLNCLGVFTHQSNNFQAMDANEGSNESSQMSSDDKSHMYWAKGTGFGTGSIQQSWNVEQALLKQKSEEEHVAVLLHVLSSYINPEEHISTEVFEHNEANKPKDQSEELLPYTVFDLLQKSCLIPALSSYLRNDSVLDITRHIPLYRAILKLLRSISTSHQLIPLLTPKGTDDSPPLSELLTNMKHCVDTYAKRLKVNKKSNIKGQTQKVTVSLDDGDDEGLALLIPDIQETAVLVQKATKSDLDFKTNLIGEGYNKTLERPLVKTIEESYMEVMKKLQFDTFEMIVESSTTPYKFAISHHYEGMVKLAGDRYHPSRVKRLAQEAVTLSTSLPLSYSSSVFVRLIRTVLI</sequence>
<dbReference type="InterPro" id="IPR016135">
    <property type="entry name" value="UBQ-conjugating_enzyme/RWD"/>
</dbReference>
<dbReference type="PANTHER" id="PTHR46116:SF39">
    <property type="entry name" value="BACULOVIRAL IAP REPEAT-CONTAINING PROTEIN 6"/>
    <property type="match status" value="1"/>
</dbReference>
<protein>
    <submittedName>
        <fullName evidence="4">Uncharacterized protein</fullName>
    </submittedName>
</protein>
<accession>T1GTE1</accession>
<keyword evidence="5" id="KW-1185">Reference proteome</keyword>
<dbReference type="GO" id="GO:0016740">
    <property type="term" value="F:transferase activity"/>
    <property type="evidence" value="ECO:0007669"/>
    <property type="project" value="UniProtKB-KW"/>
</dbReference>
<proteinExistence type="predicted"/>
<dbReference type="EMBL" id="CAQQ02170448">
    <property type="status" value="NOT_ANNOTATED_CDS"/>
    <property type="molecule type" value="Genomic_DNA"/>
</dbReference>
<reference evidence="4" key="2">
    <citation type="submission" date="2015-06" db="UniProtKB">
        <authorList>
            <consortium name="EnsemblMetazoa"/>
        </authorList>
    </citation>
    <scope>IDENTIFICATION</scope>
</reference>
<keyword evidence="2" id="KW-0833">Ubl conjugation pathway</keyword>
<dbReference type="GO" id="GO:0043066">
    <property type="term" value="P:negative regulation of apoptotic process"/>
    <property type="evidence" value="ECO:0007669"/>
    <property type="project" value="TreeGrafter"/>
</dbReference>
<evidence type="ECO:0000256" key="2">
    <source>
        <dbReference type="ARBA" id="ARBA00022786"/>
    </source>
</evidence>
<dbReference type="EMBL" id="CAQQ02170446">
    <property type="status" value="NOT_ANNOTATED_CDS"/>
    <property type="molecule type" value="Genomic_DNA"/>
</dbReference>
<dbReference type="EnsemblMetazoa" id="MESCA006971-RA">
    <property type="protein sequence ID" value="MESCA006971-PA"/>
    <property type="gene ID" value="MESCA006971"/>
</dbReference>
<dbReference type="GO" id="GO:0005634">
    <property type="term" value="C:nucleus"/>
    <property type="evidence" value="ECO:0007669"/>
    <property type="project" value="TreeGrafter"/>
</dbReference>
<reference evidence="5" key="1">
    <citation type="submission" date="2013-02" db="EMBL/GenBank/DDBJ databases">
        <authorList>
            <person name="Hughes D."/>
        </authorList>
    </citation>
    <scope>NUCLEOTIDE SEQUENCE</scope>
    <source>
        <strain>Durham</strain>
        <strain evidence="5">NC isolate 2 -- Noor lab</strain>
    </source>
</reference>
<feature type="region of interest" description="Disordered" evidence="3">
    <location>
        <begin position="1"/>
        <end position="34"/>
    </location>
</feature>
<dbReference type="PANTHER" id="PTHR46116">
    <property type="entry name" value="(E3-INDEPENDENT) E2 UBIQUITIN-CONJUGATING ENZYME"/>
    <property type="match status" value="1"/>
</dbReference>
<dbReference type="AlphaFoldDB" id="T1GTE1"/>